<organism evidence="2">
    <name type="scientific">Rhipicephalus zambeziensis</name>
    <dbReference type="NCBI Taxonomy" id="60191"/>
    <lineage>
        <taxon>Eukaryota</taxon>
        <taxon>Metazoa</taxon>
        <taxon>Ecdysozoa</taxon>
        <taxon>Arthropoda</taxon>
        <taxon>Chelicerata</taxon>
        <taxon>Arachnida</taxon>
        <taxon>Acari</taxon>
        <taxon>Parasitiformes</taxon>
        <taxon>Ixodida</taxon>
        <taxon>Ixodoidea</taxon>
        <taxon>Ixodidae</taxon>
        <taxon>Rhipicephalinae</taxon>
        <taxon>Rhipicephalus</taxon>
        <taxon>Rhipicephalus</taxon>
    </lineage>
</organism>
<name>A0A224YH53_9ACAR</name>
<proteinExistence type="predicted"/>
<dbReference type="AlphaFoldDB" id="A0A224YH53"/>
<feature type="chain" id="PRO_5012330096" evidence="1">
    <location>
        <begin position="20"/>
        <end position="126"/>
    </location>
</feature>
<sequence length="126" mass="14084">MTHLVTTLALCDVSPILHASIVDIAGIQVWRCTQHYLDWQTMGAFVTPLPCSLVGQISRLVLKVGQVGTVLSSEKTVQLDGTRRQKERTNCTCLSFLSLLMSHPATQFFFQKITSRLLCQFTPLVF</sequence>
<protein>
    <submittedName>
        <fullName evidence="2">Uncharacterized protein</fullName>
    </submittedName>
</protein>
<dbReference type="EMBL" id="GFPF01001986">
    <property type="protein sequence ID" value="MAA13132.1"/>
    <property type="molecule type" value="Transcribed_RNA"/>
</dbReference>
<evidence type="ECO:0000256" key="1">
    <source>
        <dbReference type="SAM" id="SignalP"/>
    </source>
</evidence>
<accession>A0A224YH53</accession>
<keyword evidence="1" id="KW-0732">Signal</keyword>
<feature type="signal peptide" evidence="1">
    <location>
        <begin position="1"/>
        <end position="19"/>
    </location>
</feature>
<reference evidence="2" key="1">
    <citation type="journal article" date="2017" name="Parasit. Vectors">
        <title>Sialotranscriptomics of Rhipicephalus zambeziensis reveals intricate expression profiles of secretory proteins and suggests tight temporal transcriptional regulation during blood-feeding.</title>
        <authorList>
            <person name="de Castro M.H."/>
            <person name="de Klerk D."/>
            <person name="Pienaar R."/>
            <person name="Rees D.J.G."/>
            <person name="Mans B.J."/>
        </authorList>
    </citation>
    <scope>NUCLEOTIDE SEQUENCE</scope>
    <source>
        <tissue evidence="2">Salivary glands</tissue>
    </source>
</reference>
<evidence type="ECO:0000313" key="2">
    <source>
        <dbReference type="EMBL" id="MAA13132.1"/>
    </source>
</evidence>